<evidence type="ECO:0000313" key="1">
    <source>
        <dbReference type="EMBL" id="GIX73145.1"/>
    </source>
</evidence>
<proteinExistence type="predicted"/>
<sequence length="93" mass="10920">MLEKLYLISRTLLVGSASRLLYCNSTLHPPALHSHYNFLESCSPIKAVKLQRLDQSHLGFINDRIKKAEKRLEQNTYDVEAWSILLEMHRIRR</sequence>
<evidence type="ECO:0000313" key="2">
    <source>
        <dbReference type="Proteomes" id="UP001054945"/>
    </source>
</evidence>
<dbReference type="Proteomes" id="UP001054945">
    <property type="component" value="Unassembled WGS sequence"/>
</dbReference>
<accession>A0AAV4MMS0</accession>
<comment type="caution">
    <text evidence="1">The sequence shown here is derived from an EMBL/GenBank/DDBJ whole genome shotgun (WGS) entry which is preliminary data.</text>
</comment>
<organism evidence="1 2">
    <name type="scientific">Caerostris extrusa</name>
    <name type="common">Bark spider</name>
    <name type="synonym">Caerostris bankana</name>
    <dbReference type="NCBI Taxonomy" id="172846"/>
    <lineage>
        <taxon>Eukaryota</taxon>
        <taxon>Metazoa</taxon>
        <taxon>Ecdysozoa</taxon>
        <taxon>Arthropoda</taxon>
        <taxon>Chelicerata</taxon>
        <taxon>Arachnida</taxon>
        <taxon>Araneae</taxon>
        <taxon>Araneomorphae</taxon>
        <taxon>Entelegynae</taxon>
        <taxon>Araneoidea</taxon>
        <taxon>Araneidae</taxon>
        <taxon>Caerostris</taxon>
    </lineage>
</organism>
<dbReference type="AlphaFoldDB" id="A0AAV4MMS0"/>
<gene>
    <name evidence="1" type="ORF">CEXT_433231</name>
</gene>
<name>A0AAV4MMS0_CAEEX</name>
<reference evidence="1 2" key="1">
    <citation type="submission" date="2021-06" db="EMBL/GenBank/DDBJ databases">
        <title>Caerostris extrusa draft genome.</title>
        <authorList>
            <person name="Kono N."/>
            <person name="Arakawa K."/>
        </authorList>
    </citation>
    <scope>NUCLEOTIDE SEQUENCE [LARGE SCALE GENOMIC DNA]</scope>
</reference>
<dbReference type="EMBL" id="BPLR01002377">
    <property type="protein sequence ID" value="GIX73145.1"/>
    <property type="molecule type" value="Genomic_DNA"/>
</dbReference>
<keyword evidence="2" id="KW-1185">Reference proteome</keyword>
<protein>
    <submittedName>
        <fullName evidence="1">Uncharacterized protein</fullName>
    </submittedName>
</protein>